<dbReference type="InterPro" id="IPR015943">
    <property type="entry name" value="WD40/YVTN_repeat-like_dom_sf"/>
</dbReference>
<dbReference type="InterPro" id="IPR011043">
    <property type="entry name" value="Gal_Oxase/kelch_b-propeller"/>
</dbReference>
<dbReference type="InterPro" id="IPR050349">
    <property type="entry name" value="WD_LIS1/nudF_dynein_reg"/>
</dbReference>
<feature type="repeat" description="WD" evidence="3">
    <location>
        <begin position="672"/>
        <end position="713"/>
    </location>
</feature>
<dbReference type="CDD" id="cd00200">
    <property type="entry name" value="WD40"/>
    <property type="match status" value="1"/>
</dbReference>
<dbReference type="InterPro" id="IPR020472">
    <property type="entry name" value="WD40_PAC1"/>
</dbReference>
<dbReference type="InterPro" id="IPR036322">
    <property type="entry name" value="WD40_repeat_dom_sf"/>
</dbReference>
<dbReference type="SMART" id="SM00320">
    <property type="entry name" value="WD40"/>
    <property type="match status" value="7"/>
</dbReference>
<dbReference type="Proteomes" id="UP000023152">
    <property type="component" value="Unassembled WGS sequence"/>
</dbReference>
<evidence type="ECO:0000256" key="3">
    <source>
        <dbReference type="PROSITE-ProRule" id="PRU00221"/>
    </source>
</evidence>
<keyword evidence="2" id="KW-0677">Repeat</keyword>
<feature type="repeat" description="WD" evidence="3">
    <location>
        <begin position="630"/>
        <end position="671"/>
    </location>
</feature>
<evidence type="ECO:0000313" key="4">
    <source>
        <dbReference type="EMBL" id="ETO05497.1"/>
    </source>
</evidence>
<dbReference type="Gene3D" id="2.130.10.10">
    <property type="entry name" value="YVTN repeat-like/Quinoprotein amine dehydrogenase"/>
    <property type="match status" value="3"/>
</dbReference>
<organism evidence="4 5">
    <name type="scientific">Reticulomyxa filosa</name>
    <dbReference type="NCBI Taxonomy" id="46433"/>
    <lineage>
        <taxon>Eukaryota</taxon>
        <taxon>Sar</taxon>
        <taxon>Rhizaria</taxon>
        <taxon>Retaria</taxon>
        <taxon>Foraminifera</taxon>
        <taxon>Monothalamids</taxon>
        <taxon>Reticulomyxidae</taxon>
        <taxon>Reticulomyxa</taxon>
    </lineage>
</organism>
<dbReference type="PRINTS" id="PR00320">
    <property type="entry name" value="GPROTEINBRPT"/>
</dbReference>
<name>X6LWI6_RETFI</name>
<dbReference type="AlphaFoldDB" id="X6LWI6"/>
<dbReference type="PANTHER" id="PTHR44129">
    <property type="entry name" value="WD REPEAT-CONTAINING PROTEIN POP1"/>
    <property type="match status" value="1"/>
</dbReference>
<feature type="repeat" description="WD" evidence="3">
    <location>
        <begin position="756"/>
        <end position="797"/>
    </location>
</feature>
<dbReference type="Pfam" id="PF00400">
    <property type="entry name" value="WD40"/>
    <property type="match status" value="7"/>
</dbReference>
<dbReference type="PROSITE" id="PS50082">
    <property type="entry name" value="WD_REPEATS_2"/>
    <property type="match status" value="7"/>
</dbReference>
<dbReference type="InterPro" id="IPR015915">
    <property type="entry name" value="Kelch-typ_b-propeller"/>
</dbReference>
<dbReference type="PROSITE" id="PS50294">
    <property type="entry name" value="WD_REPEATS_REGION"/>
    <property type="match status" value="7"/>
</dbReference>
<proteinExistence type="predicted"/>
<dbReference type="InterPro" id="IPR019775">
    <property type="entry name" value="WD40_repeat_CS"/>
</dbReference>
<feature type="repeat" description="WD" evidence="3">
    <location>
        <begin position="546"/>
        <end position="587"/>
    </location>
</feature>
<feature type="non-terminal residue" evidence="4">
    <location>
        <position position="1"/>
    </location>
</feature>
<protein>
    <submittedName>
        <fullName evidence="4">WD repeat-containing protein</fullName>
    </submittedName>
</protein>
<evidence type="ECO:0000256" key="2">
    <source>
        <dbReference type="ARBA" id="ARBA00022737"/>
    </source>
</evidence>
<keyword evidence="1 3" id="KW-0853">WD repeat</keyword>
<sequence length="832" mass="96367">KVNYFVMPKEKRADDLGQERKEKEEILFKKSFKWEEINQTQILNEKKCIPRKTKAKKYSPMLKNVKCGFFKLSYNFDTYYFVQLQTIVMLKVCFMKLNSHKEKISTRFCTSFYSNNLLLRKIFLNFFKSIPLKKLKIAKKFSNINMADRNTRQTHPKEQTEQNQHIITSAYFQSLKKLPIPLDQSQCVLYKHELLICGGYNQKACYSYHTIKNEYKFICEYPSDVKLNGHCVVKMADNNNEITLLSFGGYPFSSKYTLVMKYISVWSNENNDNEINKLKKSNNFNKWVPFTDNQNHPIIIGRNQDPYQGLRAVIGGSNNHLLFITYFKKDISVFNLNTFQFIKHDTLPTDNLIYYHCLVSKSENGQKNKNKNEMLLFCQKTGLSIEYDEDNNTFQFHKLTVCDNIALFFKYAYVCINDVILFFGGDCWKGGEYIVSKLVHKYSIQENEWTTFENTLPSPLCHCVAILSEDNNHIHIIGGKNDKDNTVLTHMKTKVCVWDASQLSTSEMKFITQYWIRILKIKLGWINDFNKIVINYVKGYQLLMVLQGHDKAVIGVRFSEDGRKIVSASYDHTVRIWDAESGKQLQIFRGHTDSVFTARFSSDGRAVVSCSDDGTIRLWNIDTGTEVMKLERYFDKIWDVDFSPDGRYIVSGLKDKTIRLWDVHSGIEMKQLLGHSKGVLNTQFSSDGKLIVSSSYDKTINLWNVESGELLKQFKGHSGRVTRARFSPDDKFIVSCSSDNTIRIWDIETGKELKTLKEHTSIVNDIKYFPGGRTIVSCSGDNTIQLWNIESGNRIQILKRHSRSVKCVDVSQNGNIIVSGSNDCKIRIWGLL</sequence>
<feature type="repeat" description="WD" evidence="3">
    <location>
        <begin position="798"/>
        <end position="832"/>
    </location>
</feature>
<dbReference type="Gene3D" id="2.120.10.80">
    <property type="entry name" value="Kelch-type beta propeller"/>
    <property type="match status" value="2"/>
</dbReference>
<dbReference type="SUPFAM" id="SSF50965">
    <property type="entry name" value="Galactose oxidase, central domain"/>
    <property type="match status" value="1"/>
</dbReference>
<reference evidence="4 5" key="1">
    <citation type="journal article" date="2013" name="Curr. Biol.">
        <title>The Genome of the Foraminiferan Reticulomyxa filosa.</title>
        <authorList>
            <person name="Glockner G."/>
            <person name="Hulsmann N."/>
            <person name="Schleicher M."/>
            <person name="Noegel A.A."/>
            <person name="Eichinger L."/>
            <person name="Gallinger C."/>
            <person name="Pawlowski J."/>
            <person name="Sierra R."/>
            <person name="Euteneuer U."/>
            <person name="Pillet L."/>
            <person name="Moustafa A."/>
            <person name="Platzer M."/>
            <person name="Groth M."/>
            <person name="Szafranski K."/>
            <person name="Schliwa M."/>
        </authorList>
    </citation>
    <scope>NUCLEOTIDE SEQUENCE [LARGE SCALE GENOMIC DNA]</scope>
</reference>
<dbReference type="EMBL" id="ASPP01028065">
    <property type="protein sequence ID" value="ETO05497.1"/>
    <property type="molecule type" value="Genomic_DNA"/>
</dbReference>
<accession>X6LWI6</accession>
<dbReference type="SUPFAM" id="SSF50978">
    <property type="entry name" value="WD40 repeat-like"/>
    <property type="match status" value="1"/>
</dbReference>
<gene>
    <name evidence="4" type="ORF">RFI_31896</name>
</gene>
<keyword evidence="5" id="KW-1185">Reference proteome</keyword>
<evidence type="ECO:0000313" key="5">
    <source>
        <dbReference type="Proteomes" id="UP000023152"/>
    </source>
</evidence>
<feature type="repeat" description="WD" evidence="3">
    <location>
        <begin position="588"/>
        <end position="629"/>
    </location>
</feature>
<feature type="repeat" description="WD" evidence="3">
    <location>
        <begin position="714"/>
        <end position="755"/>
    </location>
</feature>
<evidence type="ECO:0000256" key="1">
    <source>
        <dbReference type="ARBA" id="ARBA00022574"/>
    </source>
</evidence>
<comment type="caution">
    <text evidence="4">The sequence shown here is derived from an EMBL/GenBank/DDBJ whole genome shotgun (WGS) entry which is preliminary data.</text>
</comment>
<dbReference type="InterPro" id="IPR001680">
    <property type="entry name" value="WD40_rpt"/>
</dbReference>
<dbReference type="PROSITE" id="PS00678">
    <property type="entry name" value="WD_REPEATS_1"/>
    <property type="match status" value="6"/>
</dbReference>
<dbReference type="SUPFAM" id="SSF117281">
    <property type="entry name" value="Kelch motif"/>
    <property type="match status" value="1"/>
</dbReference>